<evidence type="ECO:0000256" key="7">
    <source>
        <dbReference type="PROSITE-ProRule" id="PRU01087"/>
    </source>
</evidence>
<evidence type="ECO:0000256" key="1">
    <source>
        <dbReference type="ARBA" id="ARBA00004127"/>
    </source>
</evidence>
<dbReference type="Proteomes" id="UP001164746">
    <property type="component" value="Chromosome 3"/>
</dbReference>
<dbReference type="PANTHER" id="PTHR14568:SF8">
    <property type="entry name" value="EXPERA DOMAIN-CONTAINING PROTEIN"/>
    <property type="match status" value="1"/>
</dbReference>
<feature type="transmembrane region" description="Helical" evidence="8">
    <location>
        <begin position="194"/>
        <end position="215"/>
    </location>
</feature>
<keyword evidence="11" id="KW-1185">Reference proteome</keyword>
<comment type="subcellular location">
    <subcellularLocation>
        <location evidence="1">Endomembrane system</location>
        <topology evidence="1">Multi-pass membrane protein</topology>
    </subcellularLocation>
</comment>
<dbReference type="InterPro" id="IPR033118">
    <property type="entry name" value="EXPERA"/>
</dbReference>
<proteinExistence type="inferred from homology"/>
<name>A0ABY7DZP3_MYAAR</name>
<accession>A0ABY7DZP3</accession>
<feature type="transmembrane region" description="Helical" evidence="8">
    <location>
        <begin position="59"/>
        <end position="80"/>
    </location>
</feature>
<evidence type="ECO:0000313" key="11">
    <source>
        <dbReference type="Proteomes" id="UP001164746"/>
    </source>
</evidence>
<dbReference type="PROSITE" id="PS51751">
    <property type="entry name" value="EXPERA"/>
    <property type="match status" value="2"/>
</dbReference>
<comment type="similarity">
    <text evidence="6">Belongs to the TM6SF family.</text>
</comment>
<feature type="transmembrane region" description="Helical" evidence="8">
    <location>
        <begin position="86"/>
        <end position="106"/>
    </location>
</feature>
<dbReference type="PANTHER" id="PTHR14568">
    <property type="entry name" value="TRANSMEMBRANE SUPERFAMILY 6 MEMBER 1/2"/>
    <property type="match status" value="1"/>
</dbReference>
<evidence type="ECO:0000256" key="3">
    <source>
        <dbReference type="ARBA" id="ARBA00022737"/>
    </source>
</evidence>
<protein>
    <submittedName>
        <fullName evidence="10">TM6S1-like protein</fullName>
    </submittedName>
</protein>
<evidence type="ECO:0000259" key="9">
    <source>
        <dbReference type="PROSITE" id="PS51751"/>
    </source>
</evidence>
<feature type="transmembrane region" description="Helical" evidence="8">
    <location>
        <begin position="382"/>
        <end position="401"/>
    </location>
</feature>
<evidence type="ECO:0000256" key="6">
    <source>
        <dbReference type="ARBA" id="ARBA00034760"/>
    </source>
</evidence>
<keyword evidence="4 7" id="KW-1133">Transmembrane helix</keyword>
<evidence type="ECO:0000256" key="8">
    <source>
        <dbReference type="SAM" id="Phobius"/>
    </source>
</evidence>
<reference evidence="10" key="1">
    <citation type="submission" date="2022-11" db="EMBL/GenBank/DDBJ databases">
        <title>Centuries of genome instability and evolution in soft-shell clam transmissible cancer (bioRxiv).</title>
        <authorList>
            <person name="Hart S.F.M."/>
            <person name="Yonemitsu M.A."/>
            <person name="Giersch R.M."/>
            <person name="Beal B.F."/>
            <person name="Arriagada G."/>
            <person name="Davis B.W."/>
            <person name="Ostrander E.A."/>
            <person name="Goff S.P."/>
            <person name="Metzger M.J."/>
        </authorList>
    </citation>
    <scope>NUCLEOTIDE SEQUENCE</scope>
    <source>
        <strain evidence="10">MELC-2E11</strain>
        <tissue evidence="10">Siphon/mantle</tissue>
    </source>
</reference>
<evidence type="ECO:0000313" key="10">
    <source>
        <dbReference type="EMBL" id="WAR00386.1"/>
    </source>
</evidence>
<dbReference type="EMBL" id="CP111014">
    <property type="protein sequence ID" value="WAR00386.1"/>
    <property type="molecule type" value="Genomic_DNA"/>
</dbReference>
<dbReference type="CDD" id="cd21106">
    <property type="entry name" value="TM6SF1-like"/>
    <property type="match status" value="1"/>
</dbReference>
<dbReference type="Pfam" id="PF26083">
    <property type="entry name" value="TM_Tm6sf2"/>
    <property type="match status" value="1"/>
</dbReference>
<evidence type="ECO:0000256" key="4">
    <source>
        <dbReference type="ARBA" id="ARBA00022989"/>
    </source>
</evidence>
<keyword evidence="5 7" id="KW-0472">Membrane</keyword>
<evidence type="ECO:0000256" key="2">
    <source>
        <dbReference type="ARBA" id="ARBA00022692"/>
    </source>
</evidence>
<dbReference type="InterPro" id="IPR059044">
    <property type="entry name" value="TM_Tm6sf1/2"/>
</dbReference>
<feature type="domain" description="EXPERA" evidence="9">
    <location>
        <begin position="262"/>
        <end position="399"/>
    </location>
</feature>
<organism evidence="10 11">
    <name type="scientific">Mya arenaria</name>
    <name type="common">Soft-shell clam</name>
    <dbReference type="NCBI Taxonomy" id="6604"/>
    <lineage>
        <taxon>Eukaryota</taxon>
        <taxon>Metazoa</taxon>
        <taxon>Spiralia</taxon>
        <taxon>Lophotrochozoa</taxon>
        <taxon>Mollusca</taxon>
        <taxon>Bivalvia</taxon>
        <taxon>Autobranchia</taxon>
        <taxon>Heteroconchia</taxon>
        <taxon>Euheterodonta</taxon>
        <taxon>Imparidentia</taxon>
        <taxon>Neoheterodontei</taxon>
        <taxon>Myida</taxon>
        <taxon>Myoidea</taxon>
        <taxon>Myidae</taxon>
        <taxon>Mya</taxon>
    </lineage>
</organism>
<sequence>MGFHLSEFIPEFVHCCYRLNPEHLYTVIKEPAREVEGVHREVVQAVRAMLPTMGLTGPVVVFLMSLVPFPLCFMLNAQPWTRDPGVILALGVGVLAAILLVSYIAVRRETKPDPILYVMSLFMFSSMVDLIIALESDGILGEFMTFYLKEGEPYLWTPYGTMINYWDGVVHYGLCLWILYCVAHRRNYRTAGLYWAGSIINSLLVLVPGSVLGTFGVKPAILLNLPYLFVPLWIAFRLLRQQRPDGGFEPTSKLTSIWQRPVDAIFVLYFLGAVGVDLFRGFIALGCKEPLMDEYLWDHEPNILNPLAYSKVQMLVYMFYFVPYYAAAAYSLLYPGTLAWLSDWALLVAGAAAQGQFSHIGGSLHPRTPPEFLVPTRPHSRQVFWLLNLALLLVPQAFACWTNMATAKRKRNLGKNK</sequence>
<feature type="transmembrane region" description="Helical" evidence="8">
    <location>
        <begin position="314"/>
        <end position="332"/>
    </location>
</feature>
<keyword evidence="3" id="KW-0677">Repeat</keyword>
<feature type="transmembrane region" description="Helical" evidence="8">
    <location>
        <begin position="163"/>
        <end position="182"/>
    </location>
</feature>
<evidence type="ECO:0000256" key="5">
    <source>
        <dbReference type="ARBA" id="ARBA00023136"/>
    </source>
</evidence>
<dbReference type="InterPro" id="IPR047195">
    <property type="entry name" value="TM6SF1-like"/>
</dbReference>
<feature type="domain" description="EXPERA" evidence="9">
    <location>
        <begin position="112"/>
        <end position="235"/>
    </location>
</feature>
<gene>
    <name evidence="10" type="ORF">MAR_024758</name>
</gene>
<feature type="transmembrane region" description="Helical" evidence="8">
    <location>
        <begin position="115"/>
        <end position="134"/>
    </location>
</feature>
<feature type="transmembrane region" description="Helical" evidence="8">
    <location>
        <begin position="221"/>
        <end position="240"/>
    </location>
</feature>
<keyword evidence="2 7" id="KW-0812">Transmembrane</keyword>